<protein>
    <submittedName>
        <fullName evidence="2">Uncharacterized protein</fullName>
    </submittedName>
</protein>
<sequence>MPRMVPTSAWYSGYKTLSMVSIWLLGLLGDSMEADGDLDGGTLAQCSTDIDGVVRWLADESSGRVWNHDDQLHLCGAYRNNRTVPSEGILVSEIPGTQQALVTKIVDAFLEYLPISSPVLIVEFDHHSGVFLTNMEPAKFHIHTLLRTPNAGDYSVATDTENCPSTIVVVVASSEQ</sequence>
<dbReference type="Proteomes" id="UP000016923">
    <property type="component" value="Unassembled WGS sequence"/>
</dbReference>
<feature type="signal peptide" evidence="1">
    <location>
        <begin position="1"/>
        <end position="34"/>
    </location>
</feature>
<evidence type="ECO:0000313" key="2">
    <source>
        <dbReference type="EMBL" id="EPE02134.1"/>
    </source>
</evidence>
<dbReference type="PANTHER" id="PTHR37489:SF1">
    <property type="entry name" value="DUF3500 DOMAIN-CONTAINING PROTEIN"/>
    <property type="match status" value="1"/>
</dbReference>
<organism evidence="2 3">
    <name type="scientific">Ophiostoma piceae (strain UAMH 11346)</name>
    <name type="common">Sap stain fungus</name>
    <dbReference type="NCBI Taxonomy" id="1262450"/>
    <lineage>
        <taxon>Eukaryota</taxon>
        <taxon>Fungi</taxon>
        <taxon>Dikarya</taxon>
        <taxon>Ascomycota</taxon>
        <taxon>Pezizomycotina</taxon>
        <taxon>Sordariomycetes</taxon>
        <taxon>Sordariomycetidae</taxon>
        <taxon>Ophiostomatales</taxon>
        <taxon>Ophiostomataceae</taxon>
        <taxon>Ophiostoma</taxon>
    </lineage>
</organism>
<evidence type="ECO:0000256" key="1">
    <source>
        <dbReference type="SAM" id="SignalP"/>
    </source>
</evidence>
<keyword evidence="1" id="KW-0732">Signal</keyword>
<dbReference type="PANTHER" id="PTHR37489">
    <property type="entry name" value="DUF3500 DOMAIN-CONTAINING PROTEIN"/>
    <property type="match status" value="1"/>
</dbReference>
<dbReference type="Pfam" id="PF12006">
    <property type="entry name" value="DUF3500"/>
    <property type="match status" value="1"/>
</dbReference>
<feature type="chain" id="PRO_5004506355" evidence="1">
    <location>
        <begin position="35"/>
        <end position="176"/>
    </location>
</feature>
<reference evidence="2 3" key="1">
    <citation type="journal article" date="2013" name="BMC Genomics">
        <title>The genome and transcriptome of the pine saprophyte Ophiostoma piceae, and a comparison with the bark beetle-associated pine pathogen Grosmannia clavigera.</title>
        <authorList>
            <person name="Haridas S."/>
            <person name="Wang Y."/>
            <person name="Lim L."/>
            <person name="Massoumi Alamouti S."/>
            <person name="Jackman S."/>
            <person name="Docking R."/>
            <person name="Robertson G."/>
            <person name="Birol I."/>
            <person name="Bohlmann J."/>
            <person name="Breuil C."/>
        </authorList>
    </citation>
    <scope>NUCLEOTIDE SEQUENCE [LARGE SCALE GENOMIC DNA]</scope>
    <source>
        <strain evidence="2 3">UAMH 11346</strain>
    </source>
</reference>
<accession>S3BLM2</accession>
<dbReference type="STRING" id="1262450.S3BLM2"/>
<dbReference type="AlphaFoldDB" id="S3BLM2"/>
<dbReference type="InterPro" id="IPR021889">
    <property type="entry name" value="DUF3500"/>
</dbReference>
<evidence type="ECO:0000313" key="3">
    <source>
        <dbReference type="Proteomes" id="UP000016923"/>
    </source>
</evidence>
<proteinExistence type="predicted"/>
<name>S3BLM2_OPHP1</name>
<dbReference type="VEuPathDB" id="FungiDB:F503_06138"/>
<dbReference type="OrthoDB" id="4539697at2759"/>
<keyword evidence="3" id="KW-1185">Reference proteome</keyword>
<gene>
    <name evidence="2" type="ORF">F503_06138</name>
</gene>
<dbReference type="EMBL" id="KE148186">
    <property type="protein sequence ID" value="EPE02134.1"/>
    <property type="molecule type" value="Genomic_DNA"/>
</dbReference>
<dbReference type="eggNOG" id="ENOG502R8TZ">
    <property type="taxonomic scope" value="Eukaryota"/>
</dbReference>
<dbReference type="HOGENOM" id="CLU_1525636_0_0_1"/>